<comment type="caution">
    <text evidence="1">The sequence shown here is derived from an EMBL/GenBank/DDBJ whole genome shotgun (WGS) entry which is preliminary data.</text>
</comment>
<accession>A0A2R5GL51</accession>
<organism evidence="1 2">
    <name type="scientific">Hondaea fermentalgiana</name>
    <dbReference type="NCBI Taxonomy" id="2315210"/>
    <lineage>
        <taxon>Eukaryota</taxon>
        <taxon>Sar</taxon>
        <taxon>Stramenopiles</taxon>
        <taxon>Bigyra</taxon>
        <taxon>Labyrinthulomycetes</taxon>
        <taxon>Thraustochytrida</taxon>
        <taxon>Thraustochytriidae</taxon>
        <taxon>Hondaea</taxon>
    </lineage>
</organism>
<reference evidence="1 2" key="1">
    <citation type="submission" date="2017-12" db="EMBL/GenBank/DDBJ databases">
        <title>Sequencing, de novo assembly and annotation of complete genome of a new Thraustochytrid species, strain FCC1311.</title>
        <authorList>
            <person name="Sedici K."/>
            <person name="Godart F."/>
            <person name="Aiese Cigliano R."/>
            <person name="Sanseverino W."/>
            <person name="Barakat M."/>
            <person name="Ortet P."/>
            <person name="Marechal E."/>
            <person name="Cagnac O."/>
            <person name="Amato A."/>
        </authorList>
    </citation>
    <scope>NUCLEOTIDE SEQUENCE [LARGE SCALE GENOMIC DNA]</scope>
</reference>
<proteinExistence type="predicted"/>
<dbReference type="InParanoid" id="A0A2R5GL51"/>
<evidence type="ECO:0000313" key="2">
    <source>
        <dbReference type="Proteomes" id="UP000241890"/>
    </source>
</evidence>
<evidence type="ECO:0000313" key="1">
    <source>
        <dbReference type="EMBL" id="GBG28604.1"/>
    </source>
</evidence>
<dbReference type="AlphaFoldDB" id="A0A2R5GL51"/>
<dbReference type="EMBL" id="BEYU01000045">
    <property type="protein sequence ID" value="GBG28604.1"/>
    <property type="molecule type" value="Genomic_DNA"/>
</dbReference>
<sequence length="107" mass="12398">MGTSPIPHHAKDFGQYDLFMECLSSIFETEQGRYLMSHFLWDAPRTEMLLRHMRLMDAVRRVYFVSCGVHAPPHVIISSVRQLVEHGDPRLVEDLMGGCFPRHICDK</sequence>
<gene>
    <name evidence="1" type="ORF">FCC1311_048252</name>
</gene>
<protein>
    <submittedName>
        <fullName evidence="1">Uncharacterized protein</fullName>
    </submittedName>
</protein>
<dbReference type="Proteomes" id="UP000241890">
    <property type="component" value="Unassembled WGS sequence"/>
</dbReference>
<name>A0A2R5GL51_9STRA</name>
<keyword evidence="2" id="KW-1185">Reference proteome</keyword>